<gene>
    <name evidence="1" type="ORF">HINF_LOCUS27825</name>
    <name evidence="2" type="ORF">HINF_LOCUS47399</name>
</gene>
<evidence type="ECO:0000313" key="3">
    <source>
        <dbReference type="Proteomes" id="UP001642409"/>
    </source>
</evidence>
<comment type="caution">
    <text evidence="1">The sequence shown here is derived from an EMBL/GenBank/DDBJ whole genome shotgun (WGS) entry which is preliminary data.</text>
</comment>
<evidence type="ECO:0000313" key="2">
    <source>
        <dbReference type="EMBL" id="CAL6057216.1"/>
    </source>
</evidence>
<keyword evidence="3" id="KW-1185">Reference proteome</keyword>
<dbReference type="AlphaFoldDB" id="A0AA86U2Z2"/>
<protein>
    <submittedName>
        <fullName evidence="2">Hypothetical_protein</fullName>
    </submittedName>
</protein>
<reference evidence="2 3" key="2">
    <citation type="submission" date="2024-07" db="EMBL/GenBank/DDBJ databases">
        <authorList>
            <person name="Akdeniz Z."/>
        </authorList>
    </citation>
    <scope>NUCLEOTIDE SEQUENCE [LARGE SCALE GENOMIC DNA]</scope>
</reference>
<sequence length="153" mass="18059">MNFPIFWSENLIRQIGTLINSFTAFKLYSFSYGCKKPQEQQPQFKTIKFQQFQPRTMLTFQILLKKEQISSLQQQHLQRVILIVPISCKQRDCILVKEIIDISGFVEKKGISNEQIVNAIINQNEQALVTLINQNQMYQLSYKRITIKERTEQ</sequence>
<reference evidence="1" key="1">
    <citation type="submission" date="2023-06" db="EMBL/GenBank/DDBJ databases">
        <authorList>
            <person name="Kurt Z."/>
        </authorList>
    </citation>
    <scope>NUCLEOTIDE SEQUENCE</scope>
</reference>
<organism evidence="1">
    <name type="scientific">Hexamita inflata</name>
    <dbReference type="NCBI Taxonomy" id="28002"/>
    <lineage>
        <taxon>Eukaryota</taxon>
        <taxon>Metamonada</taxon>
        <taxon>Diplomonadida</taxon>
        <taxon>Hexamitidae</taxon>
        <taxon>Hexamitinae</taxon>
        <taxon>Hexamita</taxon>
    </lineage>
</organism>
<dbReference type="EMBL" id="CAXDID020000213">
    <property type="protein sequence ID" value="CAL6057216.1"/>
    <property type="molecule type" value="Genomic_DNA"/>
</dbReference>
<accession>A0AA86U2Z2</accession>
<dbReference type="EMBL" id="CATOUU010000674">
    <property type="protein sequence ID" value="CAI9940180.1"/>
    <property type="molecule type" value="Genomic_DNA"/>
</dbReference>
<proteinExistence type="predicted"/>
<evidence type="ECO:0000313" key="1">
    <source>
        <dbReference type="EMBL" id="CAI9940180.1"/>
    </source>
</evidence>
<dbReference type="Proteomes" id="UP001642409">
    <property type="component" value="Unassembled WGS sequence"/>
</dbReference>
<name>A0AA86U2Z2_9EUKA</name>